<dbReference type="InterPro" id="IPR011032">
    <property type="entry name" value="GroES-like_sf"/>
</dbReference>
<dbReference type="CDD" id="cd08249">
    <property type="entry name" value="enoyl_reductase_like"/>
    <property type="match status" value="1"/>
</dbReference>
<dbReference type="Gene3D" id="3.40.50.720">
    <property type="entry name" value="NAD(P)-binding Rossmann-like Domain"/>
    <property type="match status" value="1"/>
</dbReference>
<dbReference type="SUPFAM" id="SSF50129">
    <property type="entry name" value="GroES-like"/>
    <property type="match status" value="1"/>
</dbReference>
<dbReference type="PANTHER" id="PTHR45348">
    <property type="entry name" value="HYPOTHETICAL OXIDOREDUCTASE (EUROFUNG)"/>
    <property type="match status" value="1"/>
</dbReference>
<evidence type="ECO:0000259" key="4">
    <source>
        <dbReference type="SMART" id="SM00829"/>
    </source>
</evidence>
<sequence length="362" mass="38851">MTTAQTTTNKAAFLPGAGSNLVAEERPVPTPEPGQVSIRNHVIGVNPIDWKRQAWGFLIKSFPTILGADVSGTIVSMGTSVTSFQPGDRVLALSHGIMTGEDDHGAYQEFTVALASATSKLPPNIDFHQGAAMPTAVGTAAMALFHCLGFPRPSTSARDATNKGPVVLVWGAASSVGIMTVQLARLAGLTVYATASEMHHDRLRNLGAEVVLDYRSPTVAEDVVSAAHTAAGKGIANVVDCISTPETLGKCLDVLKLSSPEGKLKLAHTTPWPEKELARPSQDEVENEQVEGQELWVERKELSAWLYHEMLPQWLEKGDIVPLSHRVVEGEGEEDGLEERLQFALDELKKGGVRGEKLVVEV</sequence>
<evidence type="ECO:0000313" key="6">
    <source>
        <dbReference type="Proteomes" id="UP001201980"/>
    </source>
</evidence>
<dbReference type="GO" id="GO:0016651">
    <property type="term" value="F:oxidoreductase activity, acting on NAD(P)H"/>
    <property type="evidence" value="ECO:0007669"/>
    <property type="project" value="InterPro"/>
</dbReference>
<accession>A0AAD5RWW9</accession>
<protein>
    <recommendedName>
        <fullName evidence="4">Enoyl reductase (ER) domain-containing protein</fullName>
    </recommendedName>
</protein>
<feature type="domain" description="Enoyl reductase (ER)" evidence="4">
    <location>
        <begin position="16"/>
        <end position="360"/>
    </location>
</feature>
<dbReference type="Pfam" id="PF00107">
    <property type="entry name" value="ADH_zinc_N"/>
    <property type="match status" value="1"/>
</dbReference>
<feature type="region of interest" description="Disordered" evidence="3">
    <location>
        <begin position="15"/>
        <end position="34"/>
    </location>
</feature>
<reference evidence="5" key="1">
    <citation type="submission" date="2022-07" db="EMBL/GenBank/DDBJ databases">
        <title>Draft genome sequence of Zalerion maritima ATCC 34329, a (micro)plastics degrading marine fungus.</title>
        <authorList>
            <person name="Paco A."/>
            <person name="Goncalves M.F.M."/>
            <person name="Rocha-Santos T.A.P."/>
            <person name="Alves A."/>
        </authorList>
    </citation>
    <scope>NUCLEOTIDE SEQUENCE</scope>
    <source>
        <strain evidence="5">ATCC 34329</strain>
    </source>
</reference>
<comment type="caution">
    <text evidence="5">The sequence shown here is derived from an EMBL/GenBank/DDBJ whole genome shotgun (WGS) entry which is preliminary data.</text>
</comment>
<dbReference type="AlphaFoldDB" id="A0AAD5RWW9"/>
<evidence type="ECO:0000256" key="3">
    <source>
        <dbReference type="SAM" id="MobiDB-lite"/>
    </source>
</evidence>
<dbReference type="InterPro" id="IPR047122">
    <property type="entry name" value="Trans-enoyl_RdTase-like"/>
</dbReference>
<dbReference type="InterPro" id="IPR013154">
    <property type="entry name" value="ADH-like_N"/>
</dbReference>
<dbReference type="Gene3D" id="3.90.180.10">
    <property type="entry name" value="Medium-chain alcohol dehydrogenases, catalytic domain"/>
    <property type="match status" value="1"/>
</dbReference>
<dbReference type="InterPro" id="IPR020843">
    <property type="entry name" value="ER"/>
</dbReference>
<dbReference type="SUPFAM" id="SSF51735">
    <property type="entry name" value="NAD(P)-binding Rossmann-fold domains"/>
    <property type="match status" value="1"/>
</dbReference>
<comment type="similarity">
    <text evidence="1">Belongs to the zinc-containing alcohol dehydrogenase family.</text>
</comment>
<name>A0AAD5RWW9_9PEZI</name>
<dbReference type="EMBL" id="JAKWBI020000032">
    <property type="protein sequence ID" value="KAJ2905388.1"/>
    <property type="molecule type" value="Genomic_DNA"/>
</dbReference>
<dbReference type="SMART" id="SM00829">
    <property type="entry name" value="PKS_ER"/>
    <property type="match status" value="1"/>
</dbReference>
<organism evidence="5 6">
    <name type="scientific">Zalerion maritima</name>
    <dbReference type="NCBI Taxonomy" id="339359"/>
    <lineage>
        <taxon>Eukaryota</taxon>
        <taxon>Fungi</taxon>
        <taxon>Dikarya</taxon>
        <taxon>Ascomycota</taxon>
        <taxon>Pezizomycotina</taxon>
        <taxon>Sordariomycetes</taxon>
        <taxon>Lulworthiomycetidae</taxon>
        <taxon>Lulworthiales</taxon>
        <taxon>Lulworthiaceae</taxon>
        <taxon>Zalerion</taxon>
    </lineage>
</organism>
<keyword evidence="2" id="KW-0560">Oxidoreductase</keyword>
<evidence type="ECO:0000256" key="2">
    <source>
        <dbReference type="ARBA" id="ARBA00023002"/>
    </source>
</evidence>
<dbReference type="Pfam" id="PF08240">
    <property type="entry name" value="ADH_N"/>
    <property type="match status" value="1"/>
</dbReference>
<dbReference type="InterPro" id="IPR036291">
    <property type="entry name" value="NAD(P)-bd_dom_sf"/>
</dbReference>
<proteinExistence type="inferred from homology"/>
<evidence type="ECO:0000313" key="5">
    <source>
        <dbReference type="EMBL" id="KAJ2905388.1"/>
    </source>
</evidence>
<evidence type="ECO:0000256" key="1">
    <source>
        <dbReference type="ARBA" id="ARBA00008072"/>
    </source>
</evidence>
<dbReference type="InterPro" id="IPR013149">
    <property type="entry name" value="ADH-like_C"/>
</dbReference>
<keyword evidence="6" id="KW-1185">Reference proteome</keyword>
<dbReference type="PANTHER" id="PTHR45348:SF2">
    <property type="entry name" value="ZINC-TYPE ALCOHOL DEHYDROGENASE-LIKE PROTEIN C2E1P3.01"/>
    <property type="match status" value="1"/>
</dbReference>
<dbReference type="Proteomes" id="UP001201980">
    <property type="component" value="Unassembled WGS sequence"/>
</dbReference>
<gene>
    <name evidence="5" type="ORF">MKZ38_005486</name>
</gene>